<comment type="caution">
    <text evidence="2">The sequence shown here is derived from an EMBL/GenBank/DDBJ whole genome shotgun (WGS) entry which is preliminary data.</text>
</comment>
<gene>
    <name evidence="2" type="ORF">JCM17844_28590</name>
</gene>
<dbReference type="AlphaFoldDB" id="A0A5A7MT52"/>
<feature type="domain" description="T6SS Transcription factor RovC-like DNA binding" evidence="1">
    <location>
        <begin position="1"/>
        <end position="60"/>
    </location>
</feature>
<dbReference type="EMBL" id="BKCL01000014">
    <property type="protein sequence ID" value="GEQ99222.1"/>
    <property type="molecule type" value="Genomic_DNA"/>
</dbReference>
<evidence type="ECO:0000313" key="3">
    <source>
        <dbReference type="Proteomes" id="UP000322084"/>
    </source>
</evidence>
<protein>
    <recommendedName>
        <fullName evidence="1">T6SS Transcription factor RovC-like DNA binding domain-containing protein</fullName>
    </recommendedName>
</protein>
<sequence>MLLALDGVTAGKSHRDIAIDLFGADAVKAEWDAGSWMRSRVRRRIRKALYLMNGGYRELLE</sequence>
<evidence type="ECO:0000259" key="1">
    <source>
        <dbReference type="Pfam" id="PF10074"/>
    </source>
</evidence>
<dbReference type="Proteomes" id="UP000322084">
    <property type="component" value="Unassembled WGS sequence"/>
</dbReference>
<dbReference type="Pfam" id="PF10074">
    <property type="entry name" value="RovC_DNA-bd"/>
    <property type="match status" value="1"/>
</dbReference>
<organism evidence="2 3">
    <name type="scientific">Iodidimonas gelatinilytica</name>
    <dbReference type="NCBI Taxonomy" id="1236966"/>
    <lineage>
        <taxon>Bacteria</taxon>
        <taxon>Pseudomonadati</taxon>
        <taxon>Pseudomonadota</taxon>
        <taxon>Alphaproteobacteria</taxon>
        <taxon>Iodidimonadales</taxon>
        <taxon>Iodidimonadaceae</taxon>
        <taxon>Iodidimonas</taxon>
    </lineage>
</organism>
<proteinExistence type="predicted"/>
<dbReference type="InterPro" id="IPR018754">
    <property type="entry name" value="RovC-like_DNA-bd"/>
</dbReference>
<reference evidence="2 3" key="1">
    <citation type="submission" date="2019-09" db="EMBL/GenBank/DDBJ databases">
        <title>NBRP : Genome information of microbial organism related human and environment.</title>
        <authorList>
            <person name="Hattori M."/>
            <person name="Oshima K."/>
            <person name="Inaba H."/>
            <person name="Suda W."/>
            <person name="Sakamoto M."/>
            <person name="Iino T."/>
            <person name="Kitahara M."/>
            <person name="Oshida Y."/>
            <person name="Iida T."/>
            <person name="Kudo T."/>
            <person name="Itoh T."/>
            <person name="Ohkuma M."/>
        </authorList>
    </citation>
    <scope>NUCLEOTIDE SEQUENCE [LARGE SCALE GENOMIC DNA]</scope>
    <source>
        <strain evidence="2 3">Hi-2</strain>
    </source>
</reference>
<accession>A0A5A7MT52</accession>
<name>A0A5A7MT52_9PROT</name>
<evidence type="ECO:0000313" key="2">
    <source>
        <dbReference type="EMBL" id="GEQ99222.1"/>
    </source>
</evidence>
<dbReference type="RefSeq" id="WP_210431986.1">
    <property type="nucleotide sequence ID" value="NZ_BKCL01000014.1"/>
</dbReference>